<feature type="compositionally biased region" description="Basic and acidic residues" evidence="6">
    <location>
        <begin position="151"/>
        <end position="166"/>
    </location>
</feature>
<evidence type="ECO:0000256" key="5">
    <source>
        <dbReference type="HAMAP-Rule" id="MF_01185"/>
    </source>
</evidence>
<evidence type="ECO:0000256" key="6">
    <source>
        <dbReference type="SAM" id="MobiDB-lite"/>
    </source>
</evidence>
<evidence type="ECO:0000256" key="3">
    <source>
        <dbReference type="ARBA" id="ARBA00022845"/>
    </source>
</evidence>
<dbReference type="EMBL" id="QRZM01000001">
    <property type="protein sequence ID" value="RGV79051.1"/>
    <property type="molecule type" value="Genomic_DNA"/>
</dbReference>
<comment type="function">
    <text evidence="5">Acts as an anti-CsrA protein, binds CsrA and prevents it from repressing translation of its target genes, one of which is flagellin. Binds to flagellin and participates in the assembly of the flagellum.</text>
</comment>
<evidence type="ECO:0000256" key="2">
    <source>
        <dbReference type="ARBA" id="ARBA00022795"/>
    </source>
</evidence>
<reference evidence="7 8" key="1">
    <citation type="submission" date="2018-08" db="EMBL/GenBank/DDBJ databases">
        <title>A genome reference for cultivated species of the human gut microbiota.</title>
        <authorList>
            <person name="Zou Y."/>
            <person name="Xue W."/>
            <person name="Luo G."/>
        </authorList>
    </citation>
    <scope>NUCLEOTIDE SEQUENCE [LARGE SCALE GENOMIC DNA]</scope>
    <source>
        <strain evidence="7 8">AF14-18</strain>
    </source>
</reference>
<proteinExistence type="inferred from homology"/>
<keyword evidence="7" id="KW-0966">Cell projection</keyword>
<comment type="subunit">
    <text evidence="5">Interacts with translational regulator CsrA and flagellin(s).</text>
</comment>
<dbReference type="AlphaFoldDB" id="A0A412ZFU4"/>
<keyword evidence="3 5" id="KW-0810">Translation regulation</keyword>
<keyword evidence="2 5" id="KW-1005">Bacterial flagellum biogenesis</keyword>
<dbReference type="Gene3D" id="2.30.290.10">
    <property type="entry name" value="BH3618-like"/>
    <property type="match status" value="1"/>
</dbReference>
<comment type="subcellular location">
    <subcellularLocation>
        <location evidence="5">Cytoplasm</location>
    </subcellularLocation>
</comment>
<keyword evidence="7" id="KW-0282">Flagellum</keyword>
<keyword evidence="7" id="KW-0969">Cilium</keyword>
<protein>
    <recommendedName>
        <fullName evidence="5">Flagellar assembly factor FliW</fullName>
    </recommendedName>
</protein>
<organism evidence="7 8">
    <name type="scientific">Enterocloster bolteae</name>
    <dbReference type="NCBI Taxonomy" id="208479"/>
    <lineage>
        <taxon>Bacteria</taxon>
        <taxon>Bacillati</taxon>
        <taxon>Bacillota</taxon>
        <taxon>Clostridia</taxon>
        <taxon>Lachnospirales</taxon>
        <taxon>Lachnospiraceae</taxon>
        <taxon>Enterocloster</taxon>
    </lineage>
</organism>
<name>A0A412ZFU4_9FIRM</name>
<feature type="region of interest" description="Disordered" evidence="6">
    <location>
        <begin position="142"/>
        <end position="166"/>
    </location>
</feature>
<keyword evidence="1 5" id="KW-0963">Cytoplasm</keyword>
<dbReference type="PANTHER" id="PTHR39190:SF1">
    <property type="entry name" value="FLAGELLAR ASSEMBLY FACTOR FLIW"/>
    <property type="match status" value="1"/>
</dbReference>
<evidence type="ECO:0000313" key="8">
    <source>
        <dbReference type="Proteomes" id="UP000284543"/>
    </source>
</evidence>
<comment type="caution">
    <text evidence="7">The sequence shown here is derived from an EMBL/GenBank/DDBJ whole genome shotgun (WGS) entry which is preliminary data.</text>
</comment>
<dbReference type="Pfam" id="PF02623">
    <property type="entry name" value="FliW"/>
    <property type="match status" value="1"/>
</dbReference>
<dbReference type="Proteomes" id="UP000284543">
    <property type="component" value="Unassembled WGS sequence"/>
</dbReference>
<keyword evidence="4 5" id="KW-0143">Chaperone</keyword>
<dbReference type="GO" id="GO:0005737">
    <property type="term" value="C:cytoplasm"/>
    <property type="evidence" value="ECO:0007669"/>
    <property type="project" value="UniProtKB-SubCell"/>
</dbReference>
<dbReference type="InterPro" id="IPR003775">
    <property type="entry name" value="Flagellar_assembly_factor_FliW"/>
</dbReference>
<dbReference type="GO" id="GO:0044780">
    <property type="term" value="P:bacterial-type flagellum assembly"/>
    <property type="evidence" value="ECO:0007669"/>
    <property type="project" value="UniProtKB-UniRule"/>
</dbReference>
<dbReference type="SUPFAM" id="SSF141457">
    <property type="entry name" value="BH3618-like"/>
    <property type="match status" value="1"/>
</dbReference>
<evidence type="ECO:0000313" key="7">
    <source>
        <dbReference type="EMBL" id="RGV79051.1"/>
    </source>
</evidence>
<evidence type="ECO:0000256" key="4">
    <source>
        <dbReference type="ARBA" id="ARBA00023186"/>
    </source>
</evidence>
<dbReference type="RefSeq" id="WP_118017666.1">
    <property type="nucleotide sequence ID" value="NZ_CAUHGS010000001.1"/>
</dbReference>
<dbReference type="GO" id="GO:0006417">
    <property type="term" value="P:regulation of translation"/>
    <property type="evidence" value="ECO:0007669"/>
    <property type="project" value="UniProtKB-KW"/>
</dbReference>
<evidence type="ECO:0000256" key="1">
    <source>
        <dbReference type="ARBA" id="ARBA00022490"/>
    </source>
</evidence>
<comment type="similarity">
    <text evidence="5">Belongs to the FliW family.</text>
</comment>
<accession>A0A412ZFU4</accession>
<gene>
    <name evidence="5" type="primary">fliW</name>
    <name evidence="7" type="ORF">DWW02_04835</name>
</gene>
<dbReference type="HAMAP" id="MF_01185">
    <property type="entry name" value="FliW"/>
    <property type="match status" value="1"/>
</dbReference>
<dbReference type="PANTHER" id="PTHR39190">
    <property type="entry name" value="FLAGELLAR ASSEMBLY FACTOR FLIW"/>
    <property type="match status" value="1"/>
</dbReference>
<dbReference type="InterPro" id="IPR024046">
    <property type="entry name" value="Flagellar_assmbl_FliW_dom_sf"/>
</dbReference>
<sequence>MKIQTDYFGEVEYDQEDLVTISEGFFGFSDLTYYLPICLSEDEGSLLLMQSTEQPDIAFVVINPAFLSPDYSPILSQEELACLDVSDSGELSYYALCVIRNNYLENTVNMKCPLAINPETRKGKQVILENPDYGYRHKISSFPGMLEPPNTDDRSDGYADTAEKKE</sequence>